<accession>A0A165N3F5</accession>
<reference evidence="1 2" key="1">
    <citation type="journal article" date="2016" name="Mol. Biol. Evol.">
        <title>Comparative Genomics of Early-Diverging Mushroom-Forming Fungi Provides Insights into the Origins of Lignocellulose Decay Capabilities.</title>
        <authorList>
            <person name="Nagy L.G."/>
            <person name="Riley R."/>
            <person name="Tritt A."/>
            <person name="Adam C."/>
            <person name="Daum C."/>
            <person name="Floudas D."/>
            <person name="Sun H."/>
            <person name="Yadav J.S."/>
            <person name="Pangilinan J."/>
            <person name="Larsson K.H."/>
            <person name="Matsuura K."/>
            <person name="Barry K."/>
            <person name="Labutti K."/>
            <person name="Kuo R."/>
            <person name="Ohm R.A."/>
            <person name="Bhattacharya S.S."/>
            <person name="Shirouzu T."/>
            <person name="Yoshinaga Y."/>
            <person name="Martin F.M."/>
            <person name="Grigoriev I.V."/>
            <person name="Hibbett D.S."/>
        </authorList>
    </citation>
    <scope>NUCLEOTIDE SEQUENCE [LARGE SCALE GENOMIC DNA]</scope>
    <source>
        <strain evidence="1 2">HHB12029</strain>
    </source>
</reference>
<protein>
    <submittedName>
        <fullName evidence="1">Uncharacterized protein</fullName>
    </submittedName>
</protein>
<dbReference type="Proteomes" id="UP000077266">
    <property type="component" value="Unassembled WGS sequence"/>
</dbReference>
<dbReference type="InterPro" id="IPR012469">
    <property type="entry name" value="DUF1688"/>
</dbReference>
<dbReference type="AlphaFoldDB" id="A0A165N3F5"/>
<evidence type="ECO:0000313" key="1">
    <source>
        <dbReference type="EMBL" id="KZW00152.1"/>
    </source>
</evidence>
<dbReference type="OrthoDB" id="2153176at2759"/>
<organism evidence="1 2">
    <name type="scientific">Exidia glandulosa HHB12029</name>
    <dbReference type="NCBI Taxonomy" id="1314781"/>
    <lineage>
        <taxon>Eukaryota</taxon>
        <taxon>Fungi</taxon>
        <taxon>Dikarya</taxon>
        <taxon>Basidiomycota</taxon>
        <taxon>Agaricomycotina</taxon>
        <taxon>Agaricomycetes</taxon>
        <taxon>Auriculariales</taxon>
        <taxon>Exidiaceae</taxon>
        <taxon>Exidia</taxon>
    </lineage>
</organism>
<evidence type="ECO:0000313" key="2">
    <source>
        <dbReference type="Proteomes" id="UP000077266"/>
    </source>
</evidence>
<dbReference type="InParanoid" id="A0A165N3F5"/>
<name>A0A165N3F5_EXIGL</name>
<dbReference type="Pfam" id="PF07958">
    <property type="entry name" value="DUF1688"/>
    <property type="match status" value="1"/>
</dbReference>
<dbReference type="EMBL" id="KV425903">
    <property type="protein sequence ID" value="KZW00152.1"/>
    <property type="molecule type" value="Genomic_DNA"/>
</dbReference>
<gene>
    <name evidence="1" type="ORF">EXIGLDRAFT_176999</name>
</gene>
<keyword evidence="2" id="KW-1185">Reference proteome</keyword>
<sequence>MARVQPGRAARTQHPLECRHCCLEEMTGLPGCSNGGLCVGFGVPKLRKPPGDHNGIAQYDPNTRPSSSGALTSILLNRTASPIRKELNMPNLRTAQILESATGKGKVRSRDGSGVGLGVNSLCSSERRRCRACIPSTQI</sequence>
<proteinExistence type="predicted"/>